<dbReference type="Proteomes" id="UP000802392">
    <property type="component" value="Unassembled WGS sequence"/>
</dbReference>
<proteinExistence type="predicted"/>
<reference evidence="1 2" key="1">
    <citation type="submission" date="2020-03" db="EMBL/GenBank/DDBJ databases">
        <title>Genomic Encyclopedia of Type Strains, Phase III (KMG-III): the genomes of soil and plant-associated and newly described type strains.</title>
        <authorList>
            <person name="Whitman W."/>
        </authorList>
    </citation>
    <scope>NUCLEOTIDE SEQUENCE [LARGE SCALE GENOMIC DNA]</scope>
    <source>
        <strain evidence="1 2">CECT 4207</strain>
    </source>
</reference>
<dbReference type="RefSeq" id="WP_167269106.1">
    <property type="nucleotide sequence ID" value="NZ_BAAAVO010000014.1"/>
</dbReference>
<accession>A0ABX0TKN0</accession>
<evidence type="ECO:0000313" key="1">
    <source>
        <dbReference type="EMBL" id="NIJ03135.1"/>
    </source>
</evidence>
<comment type="caution">
    <text evidence="1">The sequence shown here is derived from an EMBL/GenBank/DDBJ whole genome shotgun (WGS) entry which is preliminary data.</text>
</comment>
<keyword evidence="2" id="KW-1185">Reference proteome</keyword>
<evidence type="ECO:0000313" key="2">
    <source>
        <dbReference type="Proteomes" id="UP000802392"/>
    </source>
</evidence>
<protein>
    <submittedName>
        <fullName evidence="1">Uncharacterized protein</fullName>
    </submittedName>
</protein>
<dbReference type="EMBL" id="JAAOZD010000009">
    <property type="protein sequence ID" value="NIJ03135.1"/>
    <property type="molecule type" value="Genomic_DNA"/>
</dbReference>
<name>A0ABX0TKN0_9MICC</name>
<organism evidence="1 2">
    <name type="scientific">Paenarthrobacter ilicis</name>
    <dbReference type="NCBI Taxonomy" id="43665"/>
    <lineage>
        <taxon>Bacteria</taxon>
        <taxon>Bacillati</taxon>
        <taxon>Actinomycetota</taxon>
        <taxon>Actinomycetes</taxon>
        <taxon>Micrococcales</taxon>
        <taxon>Micrococcaceae</taxon>
        <taxon>Paenarthrobacter</taxon>
    </lineage>
</organism>
<gene>
    <name evidence="1" type="ORF">FHR86_003491</name>
</gene>
<sequence>MDLEQWFEMRTLSEDILARAVDDWVTPSEVIAVCHRRDLGSQDDVRDLALGLIARLIATGLLVPGDIREKGHLPWECTPGEAIVRIIGEWSAFPDTEMLRSGDIVWLDATPEGERIGEAVLLRERPAYLKHIQATEKRIAAGEKDRES</sequence>